<protein>
    <submittedName>
        <fullName evidence="1">Uncharacterized protein</fullName>
    </submittedName>
</protein>
<dbReference type="EMBL" id="KZ293663">
    <property type="protein sequence ID" value="PBK90996.1"/>
    <property type="molecule type" value="Genomic_DNA"/>
</dbReference>
<evidence type="ECO:0000313" key="2">
    <source>
        <dbReference type="Proteomes" id="UP000217790"/>
    </source>
</evidence>
<keyword evidence="2" id="KW-1185">Reference proteome</keyword>
<dbReference type="Proteomes" id="UP000217790">
    <property type="component" value="Unassembled WGS sequence"/>
</dbReference>
<sequence length="72" mass="8032">MTVAELHAAVPLRLFRPSCHSASSFLLPFIHPCSSIYSMAFHMTSLVPRSKYTNNFTTPRNAIYMSAAQLEA</sequence>
<reference evidence="2" key="1">
    <citation type="journal article" date="2017" name="Nat. Ecol. Evol.">
        <title>Genome expansion and lineage-specific genetic innovations in the forest pathogenic fungi Armillaria.</title>
        <authorList>
            <person name="Sipos G."/>
            <person name="Prasanna A.N."/>
            <person name="Walter M.C."/>
            <person name="O'Connor E."/>
            <person name="Balint B."/>
            <person name="Krizsan K."/>
            <person name="Kiss B."/>
            <person name="Hess J."/>
            <person name="Varga T."/>
            <person name="Slot J."/>
            <person name="Riley R."/>
            <person name="Boka B."/>
            <person name="Rigling D."/>
            <person name="Barry K."/>
            <person name="Lee J."/>
            <person name="Mihaltcheva S."/>
            <person name="LaButti K."/>
            <person name="Lipzen A."/>
            <person name="Waldron R."/>
            <person name="Moloney N.M."/>
            <person name="Sperisen C."/>
            <person name="Kredics L."/>
            <person name="Vagvoelgyi C."/>
            <person name="Patrignani A."/>
            <person name="Fitzpatrick D."/>
            <person name="Nagy I."/>
            <person name="Doyle S."/>
            <person name="Anderson J.B."/>
            <person name="Grigoriev I.V."/>
            <person name="Gueldener U."/>
            <person name="Muensterkoetter M."/>
            <person name="Nagy L.G."/>
        </authorList>
    </citation>
    <scope>NUCLEOTIDE SEQUENCE [LARGE SCALE GENOMIC DNA]</scope>
    <source>
        <strain evidence="2">Ar21-2</strain>
    </source>
</reference>
<gene>
    <name evidence="1" type="ORF">ARMGADRAFT_1014262</name>
</gene>
<dbReference type="AlphaFoldDB" id="A0A2H3DU70"/>
<name>A0A2H3DU70_ARMGA</name>
<accession>A0A2H3DU70</accession>
<proteinExistence type="predicted"/>
<evidence type="ECO:0000313" key="1">
    <source>
        <dbReference type="EMBL" id="PBK90996.1"/>
    </source>
</evidence>
<dbReference type="InParanoid" id="A0A2H3DU70"/>
<organism evidence="1 2">
    <name type="scientific">Armillaria gallica</name>
    <name type="common">Bulbous honey fungus</name>
    <name type="synonym">Armillaria bulbosa</name>
    <dbReference type="NCBI Taxonomy" id="47427"/>
    <lineage>
        <taxon>Eukaryota</taxon>
        <taxon>Fungi</taxon>
        <taxon>Dikarya</taxon>
        <taxon>Basidiomycota</taxon>
        <taxon>Agaricomycotina</taxon>
        <taxon>Agaricomycetes</taxon>
        <taxon>Agaricomycetidae</taxon>
        <taxon>Agaricales</taxon>
        <taxon>Marasmiineae</taxon>
        <taxon>Physalacriaceae</taxon>
        <taxon>Armillaria</taxon>
    </lineage>
</organism>